<dbReference type="Proteomes" id="UP000501812">
    <property type="component" value="Chromosome"/>
</dbReference>
<dbReference type="AlphaFoldDB" id="A0A858RSB2"/>
<accession>A0A858RSB2</accession>
<protein>
    <submittedName>
        <fullName evidence="1">Type II toxin-antitoxin system RelE/ParE family toxin</fullName>
    </submittedName>
</protein>
<dbReference type="Gene3D" id="3.30.2310.20">
    <property type="entry name" value="RelE-like"/>
    <property type="match status" value="1"/>
</dbReference>
<dbReference type="RefSeq" id="WP_169457823.1">
    <property type="nucleotide sequence ID" value="NZ_CP051774.1"/>
</dbReference>
<reference evidence="1 2" key="1">
    <citation type="submission" date="2020-04" db="EMBL/GenBank/DDBJ databases">
        <title>Luteolibacter sp. G-1-1-1 isolated from soil.</title>
        <authorList>
            <person name="Dahal R.H."/>
        </authorList>
    </citation>
    <scope>NUCLEOTIDE SEQUENCE [LARGE SCALE GENOMIC DNA]</scope>
    <source>
        <strain evidence="1 2">G-1-1-1</strain>
    </source>
</reference>
<organism evidence="1 2">
    <name type="scientific">Luteolibacter luteus</name>
    <dbReference type="NCBI Taxonomy" id="2728835"/>
    <lineage>
        <taxon>Bacteria</taxon>
        <taxon>Pseudomonadati</taxon>
        <taxon>Verrucomicrobiota</taxon>
        <taxon>Verrucomicrobiia</taxon>
        <taxon>Verrucomicrobiales</taxon>
        <taxon>Verrucomicrobiaceae</taxon>
        <taxon>Luteolibacter</taxon>
    </lineage>
</organism>
<proteinExistence type="predicted"/>
<dbReference type="KEGG" id="luo:HHL09_20800"/>
<gene>
    <name evidence="1" type="ORF">HHL09_20800</name>
</gene>
<evidence type="ECO:0000313" key="2">
    <source>
        <dbReference type="Proteomes" id="UP000501812"/>
    </source>
</evidence>
<sequence length="88" mass="10116">MTKAAIADLQSIREYTLERWDKEQETTSLKALWAKFQQIQETPGRFRHREDLFKGCQLAAEGRVSPSRSCESSILPWTSNGIFLLDKA</sequence>
<evidence type="ECO:0000313" key="1">
    <source>
        <dbReference type="EMBL" id="QJE99338.1"/>
    </source>
</evidence>
<keyword evidence="2" id="KW-1185">Reference proteome</keyword>
<dbReference type="EMBL" id="CP051774">
    <property type="protein sequence ID" value="QJE99338.1"/>
    <property type="molecule type" value="Genomic_DNA"/>
</dbReference>
<name>A0A858RSB2_9BACT</name>
<dbReference type="InterPro" id="IPR035093">
    <property type="entry name" value="RelE/ParE_toxin_dom_sf"/>
</dbReference>